<feature type="chain" id="PRO_5019296425" evidence="1">
    <location>
        <begin position="23"/>
        <end position="304"/>
    </location>
</feature>
<evidence type="ECO:0000313" key="2">
    <source>
        <dbReference type="EMBL" id="RKF14471.1"/>
    </source>
</evidence>
<organism evidence="2 3">
    <name type="scientific">Alginatibacterium sediminis</name>
    <dbReference type="NCBI Taxonomy" id="2164068"/>
    <lineage>
        <taxon>Bacteria</taxon>
        <taxon>Pseudomonadati</taxon>
        <taxon>Pseudomonadota</taxon>
        <taxon>Gammaproteobacteria</taxon>
        <taxon>Alteromonadales</taxon>
        <taxon>Alteromonadaceae</taxon>
        <taxon>Alginatibacterium</taxon>
    </lineage>
</organism>
<protein>
    <submittedName>
        <fullName evidence="2">Uncharacterized protein</fullName>
    </submittedName>
</protein>
<evidence type="ECO:0000256" key="1">
    <source>
        <dbReference type="SAM" id="SignalP"/>
    </source>
</evidence>
<dbReference type="Proteomes" id="UP000286482">
    <property type="component" value="Unassembled WGS sequence"/>
</dbReference>
<keyword evidence="3" id="KW-1185">Reference proteome</keyword>
<dbReference type="RefSeq" id="WP_120356282.1">
    <property type="nucleotide sequence ID" value="NZ_RAQO01000009.1"/>
</dbReference>
<comment type="caution">
    <text evidence="2">The sequence shown here is derived from an EMBL/GenBank/DDBJ whole genome shotgun (WGS) entry which is preliminary data.</text>
</comment>
<evidence type="ECO:0000313" key="3">
    <source>
        <dbReference type="Proteomes" id="UP000286482"/>
    </source>
</evidence>
<keyword evidence="1" id="KW-0732">Signal</keyword>
<dbReference type="AlphaFoldDB" id="A0A420E7E5"/>
<dbReference type="OrthoDB" id="6381236at2"/>
<dbReference type="EMBL" id="RAQO01000009">
    <property type="protein sequence ID" value="RKF14471.1"/>
    <property type="molecule type" value="Genomic_DNA"/>
</dbReference>
<reference evidence="2 3" key="1">
    <citation type="submission" date="2018-09" db="EMBL/GenBank/DDBJ databases">
        <authorList>
            <person name="Wang Z."/>
        </authorList>
    </citation>
    <scope>NUCLEOTIDE SEQUENCE [LARGE SCALE GENOMIC DNA]</scope>
    <source>
        <strain evidence="2 3">ALS 81</strain>
    </source>
</reference>
<accession>A0A420E7E5</accession>
<feature type="signal peptide" evidence="1">
    <location>
        <begin position="1"/>
        <end position="22"/>
    </location>
</feature>
<name>A0A420E7E5_9ALTE</name>
<proteinExistence type="predicted"/>
<gene>
    <name evidence="2" type="ORF">DBZ36_17620</name>
</gene>
<sequence length="304" mass="34093">MRNLSLTMLMFCLAAISPFSFASLQLPERPEQAYDNQWLWAGADGNLLQIKLRLSQEELYQSNLEQFRVNYTLQYPRQAMAIYLTPRLNHAVKAIHQYSGSSNEVPSITQAINTRDDSPGSQLFWSAYMQYQGDAMRFFNVAPCVFNNTLSGACLRPDYSSLFYNNLKRLEPLALQFKVEDKPRESLNNALDWLSSLDTKQEDNTVFAGPAQVVMMQAADSDERALLLAILVSHLAPELPMYVVYSSQLSPESSPVWLALDARSGLEGPSVMIDSRPHVIISGPKEIAKEQLLVGNALVSTSIY</sequence>